<evidence type="ECO:0000256" key="2">
    <source>
        <dbReference type="SAM" id="Phobius"/>
    </source>
</evidence>
<feature type="compositionally biased region" description="Polar residues" evidence="1">
    <location>
        <begin position="42"/>
        <end position="68"/>
    </location>
</feature>
<gene>
    <name evidence="3" type="ORF">I4641_13365</name>
</gene>
<protein>
    <submittedName>
        <fullName evidence="3">Uncharacterized protein</fullName>
    </submittedName>
</protein>
<keyword evidence="2" id="KW-0472">Membrane</keyword>
<evidence type="ECO:0000256" key="1">
    <source>
        <dbReference type="SAM" id="MobiDB-lite"/>
    </source>
</evidence>
<organism evidence="3 4">
    <name type="scientific">Waterburya agarophytonicola KI4</name>
    <dbReference type="NCBI Taxonomy" id="2874699"/>
    <lineage>
        <taxon>Bacteria</taxon>
        <taxon>Bacillati</taxon>
        <taxon>Cyanobacteriota</taxon>
        <taxon>Cyanophyceae</taxon>
        <taxon>Pleurocapsales</taxon>
        <taxon>Hyellaceae</taxon>
        <taxon>Waterburya</taxon>
        <taxon>Waterburya agarophytonicola</taxon>
    </lineage>
</organism>
<evidence type="ECO:0000313" key="3">
    <source>
        <dbReference type="EMBL" id="MCC0177967.1"/>
    </source>
</evidence>
<dbReference type="EMBL" id="JADWDC010000032">
    <property type="protein sequence ID" value="MCC0177967.1"/>
    <property type="molecule type" value="Genomic_DNA"/>
</dbReference>
<feature type="transmembrane region" description="Helical" evidence="2">
    <location>
        <begin position="180"/>
        <end position="201"/>
    </location>
</feature>
<comment type="caution">
    <text evidence="3">The sequence shown here is derived from an EMBL/GenBank/DDBJ whole genome shotgun (WGS) entry which is preliminary data.</text>
</comment>
<feature type="non-terminal residue" evidence="3">
    <location>
        <position position="1"/>
    </location>
</feature>
<feature type="region of interest" description="Disordered" evidence="1">
    <location>
        <begin position="204"/>
        <end position="237"/>
    </location>
</feature>
<keyword evidence="4" id="KW-1185">Reference proteome</keyword>
<feature type="non-terminal residue" evidence="3">
    <location>
        <position position="541"/>
    </location>
</feature>
<dbReference type="Proteomes" id="UP000729733">
    <property type="component" value="Unassembled WGS sequence"/>
</dbReference>
<dbReference type="AlphaFoldDB" id="A0A964BSE7"/>
<feature type="compositionally biased region" description="Polar residues" evidence="1">
    <location>
        <begin position="153"/>
        <end position="163"/>
    </location>
</feature>
<evidence type="ECO:0000313" key="4">
    <source>
        <dbReference type="Proteomes" id="UP000729733"/>
    </source>
</evidence>
<feature type="compositionally biased region" description="Basic and acidic residues" evidence="1">
    <location>
        <begin position="204"/>
        <end position="221"/>
    </location>
</feature>
<proteinExistence type="predicted"/>
<name>A0A964BSE7_9CYAN</name>
<keyword evidence="2" id="KW-0812">Transmembrane</keyword>
<reference evidence="3" key="1">
    <citation type="journal article" date="2021" name="Antonie Van Leeuwenhoek">
        <title>Draft genome and description of Waterburya agarophytonicola gen. nov. sp. nov. (Pleurocapsales, Cyanobacteria): a seaweed symbiont.</title>
        <authorList>
            <person name="Bonthond G."/>
            <person name="Shalygin S."/>
            <person name="Bayer T."/>
            <person name="Weinberger F."/>
        </authorList>
    </citation>
    <scope>NUCLEOTIDE SEQUENCE</scope>
    <source>
        <strain evidence="3">KI4</strain>
    </source>
</reference>
<sequence length="541" mass="54829">TSTDTDTNTDVAGAGTDTDADAGDNVAGTSTDTDADAGDNVAGTSTDTDTNTDVAGAGTDTNNDTIAQANPDIEGSGKVNPDIEGSGKVNPDIEGSGEINPDIEGSGKVNPDIEGSGEINPNIEGSGEINPDIEGSGEPNAATSIEGNGEVAPSTTNSDTVAPNDTEDAGAVATAKKGKWWWWLPLILGIPILAAIAVSGFKGKEKSDREPAIGGLPDRDSPNGGGGILNTPDDDLSTVGANTATTIGNVSNNTVNTTSKLGGAAIATGGAAIAGGTAAATNFIGSKKTTEENIDDLDIDRIESDNRIDLPDTDVDEPVIEEIPSDPVNEFTGQETRLQVTDQPTKLQADLTEDINENTSGFFDGISSAGGAAIAGGAAAIGGAAAAASGFLGDREDSPDEDLENLAIDSESENYIPTGYVSEQTTKLQTTDLDESFEAKIPNEVSQEFRGDFVLNEETDADIEELNLDDDLSNTALDSIDTIETPVIDTSIDEDTTINNPSWIDGISSAGGSAIAGGAAAIGGAAAASGFLGDRDRTETP</sequence>
<keyword evidence="2" id="KW-1133">Transmembrane helix</keyword>
<feature type="compositionally biased region" description="Low complexity" evidence="1">
    <location>
        <begin position="1"/>
        <end position="32"/>
    </location>
</feature>
<feature type="region of interest" description="Disordered" evidence="1">
    <location>
        <begin position="1"/>
        <end position="166"/>
    </location>
</feature>
<accession>A0A964BSE7</accession>